<name>A0A152A7W9_TIELA</name>
<dbReference type="InterPro" id="IPR015943">
    <property type="entry name" value="WD40/YVTN_repeat-like_dom_sf"/>
</dbReference>
<proteinExistence type="predicted"/>
<sequence>MYILNQLPLLVVIFLFIIGNVYCNVGYQILLDPEEYTITTTDLDTGVMGYKDASFELPIPQSDMIGFVLNGNYTSGTNSSIILYQGMTTINIANFDYTNLTITPISSIDIGEYYEQTDFSVYVYNQELNTVYGYSTYSNLLLLVFDFNQKTFTKQPINVNFQAGYATLDPENNLLYTLYYGSGKYGLIVYDCKGATYTLKTIDNTPLPPTSQTAGWTAQYYNGSIYAVFPQHQKNNLRFVLYQIDLSSGTAVQLYSASPFNINFELWYITFSNDGYLVLEYENSSTQSNLDVYDLNTNTLLNSFIMPPLNMGFRFNLNSI</sequence>
<protein>
    <submittedName>
        <fullName evidence="1">Uncharacterized protein</fullName>
    </submittedName>
</protein>
<dbReference type="SUPFAM" id="SSF82171">
    <property type="entry name" value="DPP6 N-terminal domain-like"/>
    <property type="match status" value="1"/>
</dbReference>
<gene>
    <name evidence="1" type="ORF">DLAC_01125</name>
</gene>
<keyword evidence="2" id="KW-1185">Reference proteome</keyword>
<dbReference type="EMBL" id="LODT01000004">
    <property type="protein sequence ID" value="KYR02294.1"/>
    <property type="molecule type" value="Genomic_DNA"/>
</dbReference>
<reference evidence="1 2" key="1">
    <citation type="submission" date="2015-12" db="EMBL/GenBank/DDBJ databases">
        <title>Dictyostelia acquired genes for synthesis and detection of signals that induce cell-type specialization by lateral gene transfer from prokaryotes.</title>
        <authorList>
            <person name="Gloeckner G."/>
            <person name="Schaap P."/>
        </authorList>
    </citation>
    <scope>NUCLEOTIDE SEQUENCE [LARGE SCALE GENOMIC DNA]</scope>
    <source>
        <strain evidence="1 2">TK</strain>
    </source>
</reference>
<dbReference type="InParanoid" id="A0A152A7W9"/>
<evidence type="ECO:0000313" key="1">
    <source>
        <dbReference type="EMBL" id="KYR02294.1"/>
    </source>
</evidence>
<dbReference type="AlphaFoldDB" id="A0A152A7W9"/>
<dbReference type="Proteomes" id="UP000076078">
    <property type="component" value="Unassembled WGS sequence"/>
</dbReference>
<organism evidence="1 2">
    <name type="scientific">Tieghemostelium lacteum</name>
    <name type="common">Slime mold</name>
    <name type="synonym">Dictyostelium lacteum</name>
    <dbReference type="NCBI Taxonomy" id="361077"/>
    <lineage>
        <taxon>Eukaryota</taxon>
        <taxon>Amoebozoa</taxon>
        <taxon>Evosea</taxon>
        <taxon>Eumycetozoa</taxon>
        <taxon>Dictyostelia</taxon>
        <taxon>Dictyosteliales</taxon>
        <taxon>Raperosteliaceae</taxon>
        <taxon>Tieghemostelium</taxon>
    </lineage>
</organism>
<comment type="caution">
    <text evidence="1">The sequence shown here is derived from an EMBL/GenBank/DDBJ whole genome shotgun (WGS) entry which is preliminary data.</text>
</comment>
<dbReference type="Gene3D" id="2.130.10.10">
    <property type="entry name" value="YVTN repeat-like/Quinoprotein amine dehydrogenase"/>
    <property type="match status" value="1"/>
</dbReference>
<accession>A0A152A7W9</accession>
<evidence type="ECO:0000313" key="2">
    <source>
        <dbReference type="Proteomes" id="UP000076078"/>
    </source>
</evidence>